<evidence type="ECO:0000313" key="1">
    <source>
        <dbReference type="EMBL" id="EDR15355.1"/>
    </source>
</evidence>
<protein>
    <submittedName>
        <fullName evidence="1">Predicted protein</fullName>
    </submittedName>
</protein>
<accession>B0CNU9</accession>
<dbReference type="OrthoDB" id="2823912at2759"/>
<reference evidence="1 2" key="1">
    <citation type="journal article" date="2008" name="Nature">
        <title>The genome of Laccaria bicolor provides insights into mycorrhizal symbiosis.</title>
        <authorList>
            <person name="Martin F."/>
            <person name="Aerts A."/>
            <person name="Ahren D."/>
            <person name="Brun A."/>
            <person name="Danchin E.G.J."/>
            <person name="Duchaussoy F."/>
            <person name="Gibon J."/>
            <person name="Kohler A."/>
            <person name="Lindquist E."/>
            <person name="Pereda V."/>
            <person name="Salamov A."/>
            <person name="Shapiro H.J."/>
            <person name="Wuyts J."/>
            <person name="Blaudez D."/>
            <person name="Buee M."/>
            <person name="Brokstein P."/>
            <person name="Canbaeck B."/>
            <person name="Cohen D."/>
            <person name="Courty P.E."/>
            <person name="Coutinho P.M."/>
            <person name="Delaruelle C."/>
            <person name="Detter J.C."/>
            <person name="Deveau A."/>
            <person name="DiFazio S."/>
            <person name="Duplessis S."/>
            <person name="Fraissinet-Tachet L."/>
            <person name="Lucic E."/>
            <person name="Frey-Klett P."/>
            <person name="Fourrey C."/>
            <person name="Feussner I."/>
            <person name="Gay G."/>
            <person name="Grimwood J."/>
            <person name="Hoegger P.J."/>
            <person name="Jain P."/>
            <person name="Kilaru S."/>
            <person name="Labbe J."/>
            <person name="Lin Y.C."/>
            <person name="Legue V."/>
            <person name="Le Tacon F."/>
            <person name="Marmeisse R."/>
            <person name="Melayah D."/>
            <person name="Montanini B."/>
            <person name="Muratet M."/>
            <person name="Nehls U."/>
            <person name="Niculita-Hirzel H."/>
            <person name="Oudot-Le Secq M.P."/>
            <person name="Peter M."/>
            <person name="Quesneville H."/>
            <person name="Rajashekar B."/>
            <person name="Reich M."/>
            <person name="Rouhier N."/>
            <person name="Schmutz J."/>
            <person name="Yin T."/>
            <person name="Chalot M."/>
            <person name="Henrissat B."/>
            <person name="Kuees U."/>
            <person name="Lucas S."/>
            <person name="Van de Peer Y."/>
            <person name="Podila G.K."/>
            <person name="Polle A."/>
            <person name="Pukkila P.J."/>
            <person name="Richardson P.M."/>
            <person name="Rouze P."/>
            <person name="Sanders I.R."/>
            <person name="Stajich J.E."/>
            <person name="Tunlid A."/>
            <person name="Tuskan G."/>
            <person name="Grigoriev I.V."/>
        </authorList>
    </citation>
    <scope>NUCLEOTIDE SEQUENCE [LARGE SCALE GENOMIC DNA]</scope>
    <source>
        <strain evidence="2">S238N-H82 / ATCC MYA-4686</strain>
    </source>
</reference>
<proteinExistence type="predicted"/>
<name>B0CNU9_LACBS</name>
<evidence type="ECO:0000313" key="2">
    <source>
        <dbReference type="Proteomes" id="UP000001194"/>
    </source>
</evidence>
<dbReference type="KEGG" id="lbc:LACBIDRAFT_301571"/>
<keyword evidence="2" id="KW-1185">Reference proteome</keyword>
<dbReference type="GeneID" id="6069268"/>
<sequence length="584" mass="66801">MSEPQWSSLLFGPDTCDICGSHGALPDFAFQKRLCEVCWGTHVVHRRDMVHIISENPQNDLAVVWELVPRTFRRGSASYLLSGLGGTGYVRYLKKDVEAMVDRVKEFLGDIAAEAPNAGEKYRVFLSEVTAKLDENEANASGANRWAQTIYSDLTFERERLKGEMAKRCMTRLSNIGHDPRDTTAAQYIALTTLYKYSVTRLTRKVYRKIKPNLERAVNMKRRKRLVLERKKVVELRYTEYTKTLKPEQWTSIMPLPEVYKLFDDFISSKDDVIGEISKKDALARFPRLTLQFMDSEVNRLASLLPKGTDHSVASMDCYARLNLATSVFGCRICQFGHISGVALCGWTDICSHMNQKSREPFFPRLPFPHLKLDFNSVGYATSTSLIRSLGLDPGTTTTEQLDLIDARFFCGTCPILSIRGVRGRKAYTWTECITHARRHDVSSWQLLTPEATRFVKEQESLHPSPVSPAWGCNHCSEHFEQSVSLPSAKVHVNESHGIEKPVVGKDVIAYKHRFNFARGYSSRKPFHYSLEPPCQLMCKMCPRRPIYQLWSMDCLIPHLCRKHHIAEPLQHDHWEKVEIVAQH</sequence>
<dbReference type="AlphaFoldDB" id="B0CNU9"/>
<dbReference type="RefSeq" id="XP_001873563.1">
    <property type="nucleotide sequence ID" value="XM_001873528.1"/>
</dbReference>
<dbReference type="InParanoid" id="B0CNU9"/>
<dbReference type="Proteomes" id="UP000001194">
    <property type="component" value="Unassembled WGS sequence"/>
</dbReference>
<dbReference type="HOGENOM" id="CLU_010790_5_0_1"/>
<organism evidence="2">
    <name type="scientific">Laccaria bicolor (strain S238N-H82 / ATCC MYA-4686)</name>
    <name type="common">Bicoloured deceiver</name>
    <name type="synonym">Laccaria laccata var. bicolor</name>
    <dbReference type="NCBI Taxonomy" id="486041"/>
    <lineage>
        <taxon>Eukaryota</taxon>
        <taxon>Fungi</taxon>
        <taxon>Dikarya</taxon>
        <taxon>Basidiomycota</taxon>
        <taxon>Agaricomycotina</taxon>
        <taxon>Agaricomycetes</taxon>
        <taxon>Agaricomycetidae</taxon>
        <taxon>Agaricales</taxon>
        <taxon>Agaricineae</taxon>
        <taxon>Hydnangiaceae</taxon>
        <taxon>Laccaria</taxon>
    </lineage>
</organism>
<gene>
    <name evidence="1" type="ORF">LACBIDRAFT_301571</name>
</gene>
<dbReference type="EMBL" id="DS547091">
    <property type="protein sequence ID" value="EDR15355.1"/>
    <property type="molecule type" value="Genomic_DNA"/>
</dbReference>